<dbReference type="PROSITE" id="PS51635">
    <property type="entry name" value="PNPLA"/>
    <property type="match status" value="1"/>
</dbReference>
<feature type="active site" description="Proton acceptor" evidence="4">
    <location>
        <position position="159"/>
    </location>
</feature>
<evidence type="ECO:0000256" key="4">
    <source>
        <dbReference type="PROSITE-ProRule" id="PRU01161"/>
    </source>
</evidence>
<dbReference type="CDD" id="cd07208">
    <property type="entry name" value="Pat_hypo_Ecoli_yjju_like"/>
    <property type="match status" value="1"/>
</dbReference>
<feature type="short sequence motif" description="GXGXXG" evidence="4">
    <location>
        <begin position="10"/>
        <end position="15"/>
    </location>
</feature>
<keyword evidence="2 4" id="KW-0442">Lipid degradation</keyword>
<evidence type="ECO:0000256" key="2">
    <source>
        <dbReference type="ARBA" id="ARBA00022963"/>
    </source>
</evidence>
<dbReference type="GO" id="GO:0016787">
    <property type="term" value="F:hydrolase activity"/>
    <property type="evidence" value="ECO:0007669"/>
    <property type="project" value="UniProtKB-UniRule"/>
</dbReference>
<feature type="short sequence motif" description="DGA/G" evidence="4">
    <location>
        <begin position="159"/>
        <end position="161"/>
    </location>
</feature>
<proteinExistence type="predicted"/>
<dbReference type="AlphaFoldDB" id="A0A9D2C8B0"/>
<dbReference type="Gene3D" id="3.40.1090.10">
    <property type="entry name" value="Cytosolic phospholipase A2 catalytic domain"/>
    <property type="match status" value="2"/>
</dbReference>
<sequence length="286" mass="32353">MYQAGLVLEGGGMKGIYTAGVLDFFLDKGLEFSSCYGVSAGACHLCSFLSKQRGRAWDISVDYLDDPAYCSVSSLLRTGDLFGVKMCYDDIPNRLNLYDYDAFDAYPGRAFAVVTNIVTGQPEYLRLRDMHRDIEAVRASASLPLVSRNVKIGGKLYLDGGLSDSVPILRSILDGNRKNVVVLTKEVGYRRQPSKHLGLIRLRYAKYPKIYELMKNRHIAYNQMLDYLDAQEKNGQAFVIRPQKKSGVGRVEKDKEKLRLLYEEGYQEASESYERLMAYLDASAWR</sequence>
<feature type="active site" description="Nucleophile" evidence="4">
    <location>
        <position position="39"/>
    </location>
</feature>
<evidence type="ECO:0000313" key="6">
    <source>
        <dbReference type="EMBL" id="HIY61855.1"/>
    </source>
</evidence>
<comment type="caution">
    <text evidence="6">The sequence shown here is derived from an EMBL/GenBank/DDBJ whole genome shotgun (WGS) entry which is preliminary data.</text>
</comment>
<feature type="short sequence motif" description="GXSXG" evidence="4">
    <location>
        <begin position="37"/>
        <end position="41"/>
    </location>
</feature>
<dbReference type="SUPFAM" id="SSF52151">
    <property type="entry name" value="FabD/lysophospholipase-like"/>
    <property type="match status" value="1"/>
</dbReference>
<reference evidence="6" key="2">
    <citation type="submission" date="2021-04" db="EMBL/GenBank/DDBJ databases">
        <authorList>
            <person name="Gilroy R."/>
        </authorList>
    </citation>
    <scope>NUCLEOTIDE SEQUENCE</scope>
    <source>
        <strain evidence="6">ChiSxjej3B15-24422</strain>
    </source>
</reference>
<dbReference type="PANTHER" id="PTHR14226:SF25">
    <property type="entry name" value="PHOSPHOESTERASE"/>
    <property type="match status" value="1"/>
</dbReference>
<gene>
    <name evidence="6" type="ORF">H9831_14470</name>
</gene>
<evidence type="ECO:0000256" key="1">
    <source>
        <dbReference type="ARBA" id="ARBA00022801"/>
    </source>
</evidence>
<evidence type="ECO:0000313" key="7">
    <source>
        <dbReference type="Proteomes" id="UP000824007"/>
    </source>
</evidence>
<protein>
    <submittedName>
        <fullName evidence="6">Patatin family protein</fullName>
    </submittedName>
</protein>
<dbReference type="Pfam" id="PF19890">
    <property type="entry name" value="DUF6363"/>
    <property type="match status" value="1"/>
</dbReference>
<evidence type="ECO:0000256" key="3">
    <source>
        <dbReference type="ARBA" id="ARBA00023098"/>
    </source>
</evidence>
<feature type="domain" description="PNPLA" evidence="5">
    <location>
        <begin position="6"/>
        <end position="172"/>
    </location>
</feature>
<accession>A0A9D2C8B0</accession>
<reference evidence="6" key="1">
    <citation type="journal article" date="2021" name="PeerJ">
        <title>Extensive microbial diversity within the chicken gut microbiome revealed by metagenomics and culture.</title>
        <authorList>
            <person name="Gilroy R."/>
            <person name="Ravi A."/>
            <person name="Getino M."/>
            <person name="Pursley I."/>
            <person name="Horton D.L."/>
            <person name="Alikhan N.F."/>
            <person name="Baker D."/>
            <person name="Gharbi K."/>
            <person name="Hall N."/>
            <person name="Watson M."/>
            <person name="Adriaenssens E.M."/>
            <person name="Foster-Nyarko E."/>
            <person name="Jarju S."/>
            <person name="Secka A."/>
            <person name="Antonio M."/>
            <person name="Oren A."/>
            <person name="Chaudhuri R.R."/>
            <person name="La Ragione R."/>
            <person name="Hildebrand F."/>
            <person name="Pallen M.J."/>
        </authorList>
    </citation>
    <scope>NUCLEOTIDE SEQUENCE</scope>
    <source>
        <strain evidence="6">ChiSxjej3B15-24422</strain>
    </source>
</reference>
<dbReference type="PANTHER" id="PTHR14226">
    <property type="entry name" value="NEUROPATHY TARGET ESTERASE/SWISS CHEESE D.MELANOGASTER"/>
    <property type="match status" value="1"/>
</dbReference>
<dbReference type="InterPro" id="IPR037483">
    <property type="entry name" value="YjjU-like"/>
</dbReference>
<dbReference type="InterPro" id="IPR050301">
    <property type="entry name" value="NTE"/>
</dbReference>
<dbReference type="EMBL" id="DXDD01000177">
    <property type="protein sequence ID" value="HIY61855.1"/>
    <property type="molecule type" value="Genomic_DNA"/>
</dbReference>
<name>A0A9D2C8B0_9FIRM</name>
<keyword evidence="1 4" id="KW-0378">Hydrolase</keyword>
<dbReference type="GO" id="GO:0016042">
    <property type="term" value="P:lipid catabolic process"/>
    <property type="evidence" value="ECO:0007669"/>
    <property type="project" value="UniProtKB-UniRule"/>
</dbReference>
<dbReference type="InterPro" id="IPR016035">
    <property type="entry name" value="Acyl_Trfase/lysoPLipase"/>
</dbReference>
<dbReference type="Proteomes" id="UP000824007">
    <property type="component" value="Unassembled WGS sequence"/>
</dbReference>
<evidence type="ECO:0000259" key="5">
    <source>
        <dbReference type="PROSITE" id="PS51635"/>
    </source>
</evidence>
<dbReference type="Pfam" id="PF01734">
    <property type="entry name" value="Patatin"/>
    <property type="match status" value="1"/>
</dbReference>
<dbReference type="InterPro" id="IPR002641">
    <property type="entry name" value="PNPLA_dom"/>
</dbReference>
<keyword evidence="3 4" id="KW-0443">Lipid metabolism</keyword>
<organism evidence="6 7">
    <name type="scientific">Candidatus Eisenbergiella pullistercoris</name>
    <dbReference type="NCBI Taxonomy" id="2838555"/>
    <lineage>
        <taxon>Bacteria</taxon>
        <taxon>Bacillati</taxon>
        <taxon>Bacillota</taxon>
        <taxon>Clostridia</taxon>
        <taxon>Lachnospirales</taxon>
        <taxon>Lachnospiraceae</taxon>
        <taxon>Eisenbergiella</taxon>
    </lineage>
</organism>
<dbReference type="InterPro" id="IPR045943">
    <property type="entry name" value="DUF6363"/>
</dbReference>